<dbReference type="KEGG" id="saco:SAME_02388"/>
<keyword evidence="1" id="KW-0472">Membrane</keyword>
<keyword evidence="1" id="KW-0812">Transmembrane</keyword>
<dbReference type="Proteomes" id="UP000215144">
    <property type="component" value="Chromosome 1"/>
</dbReference>
<feature type="transmembrane region" description="Helical" evidence="1">
    <location>
        <begin position="213"/>
        <end position="236"/>
    </location>
</feature>
<accession>A0A239XL01</accession>
<organism evidence="2 3">
    <name type="scientific">Streptococcus acidominimus</name>
    <dbReference type="NCBI Taxonomy" id="1326"/>
    <lineage>
        <taxon>Bacteria</taxon>
        <taxon>Bacillati</taxon>
        <taxon>Bacillota</taxon>
        <taxon>Bacilli</taxon>
        <taxon>Lactobacillales</taxon>
        <taxon>Streptococcaceae</taxon>
        <taxon>Streptococcus</taxon>
    </lineage>
</organism>
<feature type="transmembrane region" description="Helical" evidence="1">
    <location>
        <begin position="61"/>
        <end position="79"/>
    </location>
</feature>
<evidence type="ECO:0000256" key="1">
    <source>
        <dbReference type="SAM" id="Phobius"/>
    </source>
</evidence>
<gene>
    <name evidence="2" type="ORF">SAMEA4504048_02388</name>
</gene>
<dbReference type="AlphaFoldDB" id="A0A239XL01"/>
<dbReference type="EMBL" id="LT906454">
    <property type="protein sequence ID" value="SNV47621.1"/>
    <property type="molecule type" value="Genomic_DNA"/>
</dbReference>
<proteinExistence type="predicted"/>
<sequence>MLKSVFKTIFSRRDTKIFLSFCFLPIIVPFLSGNLEALDVEYTKSFLSFLETTLLTQYRLTLPVLIFSIVISSTFRDEIDSGIMFLYKDIQRSKIFNSKIFGLTLIYGIYLLSTLLITLITYYGLMLPKFGVSMNLFPNVHLVFEQSFLTILATILLNLITIVIVVMVSVRSKTLAAVLSGVFFVLFTVTGTLLVGIKYLVPLTYSNFVSSSGFVTSLLLILIISTIYYLVCYFIAKNRFKKVEF</sequence>
<evidence type="ECO:0000313" key="2">
    <source>
        <dbReference type="EMBL" id="SNV47621.1"/>
    </source>
</evidence>
<dbReference type="RefSeq" id="WP_029691450.1">
    <property type="nucleotide sequence ID" value="NZ_LT906454.1"/>
</dbReference>
<dbReference type="OrthoDB" id="2136506at2"/>
<dbReference type="GeneID" id="301157022"/>
<feature type="transmembrane region" description="Helical" evidence="1">
    <location>
        <begin position="175"/>
        <end position="201"/>
    </location>
</feature>
<keyword evidence="1" id="KW-1133">Transmembrane helix</keyword>
<reference evidence="2 3" key="1">
    <citation type="submission" date="2017-06" db="EMBL/GenBank/DDBJ databases">
        <authorList>
            <consortium name="Pathogen Informatics"/>
        </authorList>
    </citation>
    <scope>NUCLEOTIDE SEQUENCE [LARGE SCALE GENOMIC DNA]</scope>
    <source>
        <strain evidence="2 3">NCTC11291</strain>
    </source>
</reference>
<protein>
    <submittedName>
        <fullName evidence="2">Amino acid transporter</fullName>
    </submittedName>
</protein>
<feature type="transmembrane region" description="Helical" evidence="1">
    <location>
        <begin position="100"/>
        <end position="126"/>
    </location>
</feature>
<feature type="transmembrane region" description="Helical" evidence="1">
    <location>
        <begin position="146"/>
        <end position="168"/>
    </location>
</feature>
<evidence type="ECO:0000313" key="3">
    <source>
        <dbReference type="Proteomes" id="UP000215144"/>
    </source>
</evidence>
<name>A0A239XL01_STRAI</name>